<organism evidence="4 5">
    <name type="scientific">Sphingosinicella xenopeptidilytica</name>
    <dbReference type="NCBI Taxonomy" id="364098"/>
    <lineage>
        <taxon>Bacteria</taxon>
        <taxon>Pseudomonadati</taxon>
        <taxon>Pseudomonadota</taxon>
        <taxon>Alphaproteobacteria</taxon>
        <taxon>Sphingomonadales</taxon>
        <taxon>Sphingosinicellaceae</taxon>
        <taxon>Sphingosinicella</taxon>
    </lineage>
</organism>
<gene>
    <name evidence="4" type="ORF">ACFQ00_03145</name>
</gene>
<keyword evidence="5" id="KW-1185">Reference proteome</keyword>
<dbReference type="InterPro" id="IPR029058">
    <property type="entry name" value="AB_hydrolase_fold"/>
</dbReference>
<evidence type="ECO:0000313" key="4">
    <source>
        <dbReference type="EMBL" id="MFD0847307.1"/>
    </source>
</evidence>
<comment type="caution">
    <text evidence="4">The sequence shown here is derived from an EMBL/GenBank/DDBJ whole genome shotgun (WGS) entry which is preliminary data.</text>
</comment>
<dbReference type="PANTHER" id="PTHR40841">
    <property type="entry name" value="SIDEROPHORE TRIACETYLFUSARININE C ESTERASE"/>
    <property type="match status" value="1"/>
</dbReference>
<comment type="similarity">
    <text evidence="1">Belongs to the esterase D family.</text>
</comment>
<dbReference type="PANTHER" id="PTHR40841:SF2">
    <property type="entry name" value="SIDEROPHORE-DEGRADING ESTERASE (EUROFUNG)"/>
    <property type="match status" value="1"/>
</dbReference>
<keyword evidence="3" id="KW-0732">Signal</keyword>
<dbReference type="Pfam" id="PF00756">
    <property type="entry name" value="Esterase"/>
    <property type="match status" value="1"/>
</dbReference>
<evidence type="ECO:0000313" key="5">
    <source>
        <dbReference type="Proteomes" id="UP001597124"/>
    </source>
</evidence>
<protein>
    <submittedName>
        <fullName evidence="4">Alpha/beta hydrolase</fullName>
    </submittedName>
</protein>
<dbReference type="RefSeq" id="WP_381486087.1">
    <property type="nucleotide sequence ID" value="NZ_JBHTIK010000002.1"/>
</dbReference>
<evidence type="ECO:0000256" key="3">
    <source>
        <dbReference type="SAM" id="SignalP"/>
    </source>
</evidence>
<dbReference type="SUPFAM" id="SSF53474">
    <property type="entry name" value="alpha/beta-Hydrolases"/>
    <property type="match status" value="1"/>
</dbReference>
<dbReference type="EMBL" id="JBHTIK010000002">
    <property type="protein sequence ID" value="MFD0847307.1"/>
    <property type="molecule type" value="Genomic_DNA"/>
</dbReference>
<feature type="chain" id="PRO_5046007730" evidence="3">
    <location>
        <begin position="22"/>
        <end position="303"/>
    </location>
</feature>
<dbReference type="Gene3D" id="3.40.50.1820">
    <property type="entry name" value="alpha/beta hydrolase"/>
    <property type="match status" value="1"/>
</dbReference>
<accession>A0ABW3C168</accession>
<keyword evidence="2 4" id="KW-0378">Hydrolase</keyword>
<sequence length="303" mass="33418">MRALLRCALLTLCLYSTPAAADAPALAPVTLRNAGELSLTTPDGKDYRLFISIPTEAPPPEGWPVIYVLDGNAWFPQFSAQAIMMGRRPDHNGLLPAIIVGIGYPGDRDFYMDRRVPDFTPNAPEREAPTEGWEAPGGADRFLDFIESRVKPLVLGNYKANPRNQSIFGHSLGGLLVLHAYFTRPNAYANYAAVSSSIWWNREYIREEEARFVSTLAKAPPSGRLILAVGAAELPDMVQGSEDMATRLSPLAAKGLKFDFLKIEGEDHITVPLPAFTRLIRSTLQASAIDREHYRKLQEAPAQ</sequence>
<feature type="signal peptide" evidence="3">
    <location>
        <begin position="1"/>
        <end position="21"/>
    </location>
</feature>
<proteinExistence type="inferred from homology"/>
<evidence type="ECO:0000256" key="1">
    <source>
        <dbReference type="ARBA" id="ARBA00005622"/>
    </source>
</evidence>
<name>A0ABW3C168_SPHXN</name>
<evidence type="ECO:0000256" key="2">
    <source>
        <dbReference type="ARBA" id="ARBA00022801"/>
    </source>
</evidence>
<dbReference type="Proteomes" id="UP001597124">
    <property type="component" value="Unassembled WGS sequence"/>
</dbReference>
<reference evidence="5" key="1">
    <citation type="journal article" date="2019" name="Int. J. Syst. Evol. Microbiol.">
        <title>The Global Catalogue of Microorganisms (GCM) 10K type strain sequencing project: providing services to taxonomists for standard genome sequencing and annotation.</title>
        <authorList>
            <consortium name="The Broad Institute Genomics Platform"/>
            <consortium name="The Broad Institute Genome Sequencing Center for Infectious Disease"/>
            <person name="Wu L."/>
            <person name="Ma J."/>
        </authorList>
    </citation>
    <scope>NUCLEOTIDE SEQUENCE [LARGE SCALE GENOMIC DNA]</scope>
    <source>
        <strain evidence="5">CCUG 52537</strain>
    </source>
</reference>
<dbReference type="InterPro" id="IPR052558">
    <property type="entry name" value="Siderophore_Hydrolase_D"/>
</dbReference>
<dbReference type="InterPro" id="IPR000801">
    <property type="entry name" value="Esterase-like"/>
</dbReference>
<dbReference type="GO" id="GO:0016787">
    <property type="term" value="F:hydrolase activity"/>
    <property type="evidence" value="ECO:0007669"/>
    <property type="project" value="UniProtKB-KW"/>
</dbReference>